<feature type="domain" description="ACT" evidence="9">
    <location>
        <begin position="328"/>
        <end position="406"/>
    </location>
</feature>
<dbReference type="GO" id="GO:0003941">
    <property type="term" value="F:L-serine ammonia-lyase activity"/>
    <property type="evidence" value="ECO:0007669"/>
    <property type="project" value="TreeGrafter"/>
</dbReference>
<dbReference type="InterPro" id="IPR036052">
    <property type="entry name" value="TrpB-like_PALP_sf"/>
</dbReference>
<comment type="cofactor">
    <cofactor evidence="2">
        <name>pyridoxal 5'-phosphate</name>
        <dbReference type="ChEBI" id="CHEBI:597326"/>
    </cofactor>
</comment>
<dbReference type="PANTHER" id="PTHR48078">
    <property type="entry name" value="THREONINE DEHYDRATASE, MITOCHONDRIAL-RELATED"/>
    <property type="match status" value="1"/>
</dbReference>
<dbReference type="GO" id="GO:0006565">
    <property type="term" value="P:L-serine catabolic process"/>
    <property type="evidence" value="ECO:0007669"/>
    <property type="project" value="TreeGrafter"/>
</dbReference>
<dbReference type="SUPFAM" id="SSF55021">
    <property type="entry name" value="ACT-like"/>
    <property type="match status" value="1"/>
</dbReference>
<dbReference type="InterPro" id="IPR001926">
    <property type="entry name" value="TrpB-like_PALP"/>
</dbReference>
<evidence type="ECO:0000256" key="6">
    <source>
        <dbReference type="ARBA" id="ARBA00023239"/>
    </source>
</evidence>
<evidence type="ECO:0000256" key="4">
    <source>
        <dbReference type="ARBA" id="ARBA00012096"/>
    </source>
</evidence>
<accession>A0A895XLM0</accession>
<dbReference type="RefSeq" id="WP_213171988.1">
    <property type="nucleotide sequence ID" value="NZ_CP070496.1"/>
</dbReference>
<dbReference type="GO" id="GO:0009097">
    <property type="term" value="P:isoleucine biosynthetic process"/>
    <property type="evidence" value="ECO:0007669"/>
    <property type="project" value="TreeGrafter"/>
</dbReference>
<dbReference type="EC" id="4.3.1.19" evidence="4"/>
<dbReference type="InterPro" id="IPR050147">
    <property type="entry name" value="Ser/Thr_Dehydratase"/>
</dbReference>
<dbReference type="AlphaFoldDB" id="A0A895XLM0"/>
<proteinExistence type="inferred from homology"/>
<dbReference type="Pfam" id="PF00291">
    <property type="entry name" value="PALP"/>
    <property type="match status" value="1"/>
</dbReference>
<dbReference type="Proteomes" id="UP000662939">
    <property type="component" value="Chromosome"/>
</dbReference>
<gene>
    <name evidence="10" type="ORF">JQS30_03365</name>
</gene>
<evidence type="ECO:0000259" key="9">
    <source>
        <dbReference type="PROSITE" id="PS51671"/>
    </source>
</evidence>
<dbReference type="PANTHER" id="PTHR48078:SF6">
    <property type="entry name" value="L-THREONINE DEHYDRATASE CATABOLIC TDCB"/>
    <property type="match status" value="1"/>
</dbReference>
<dbReference type="CDD" id="cd04886">
    <property type="entry name" value="ACT_ThrD-II-like"/>
    <property type="match status" value="1"/>
</dbReference>
<dbReference type="EMBL" id="CP070496">
    <property type="protein sequence ID" value="QSB05977.1"/>
    <property type="molecule type" value="Genomic_DNA"/>
</dbReference>
<dbReference type="PROSITE" id="PS51671">
    <property type="entry name" value="ACT"/>
    <property type="match status" value="1"/>
</dbReference>
<keyword evidence="5" id="KW-0663">Pyridoxal phosphate</keyword>
<dbReference type="InterPro" id="IPR005789">
    <property type="entry name" value="Thr_deHydtase_catblc"/>
</dbReference>
<dbReference type="Pfam" id="PF01842">
    <property type="entry name" value="ACT"/>
    <property type="match status" value="1"/>
</dbReference>
<dbReference type="InterPro" id="IPR044561">
    <property type="entry name" value="ACT_ThrD-II-like"/>
</dbReference>
<sequence length="408" mass="42413">MTSLVSLSEIQVAAKELEGVIRRTPVEPSRDPRLPRDTVFLKCENLQRAGSFKIRGAYLRISRLSKEDRARGVVAASAGNHAQGVALAARMLGIPATVFMPKAAPLPKLAATKDYGADVILGGNTVDDALEAAHKFAAETGATLIHPFDHMDVVRGQGTCALEILEQVPDVATIVVAIGGGGLAAGVAAAAKAINPSVTVIGVQAAEAAAYPPSLAAGKPVKLAQMQTIADGIAVGRPGDITFPHVRDLVDEIVTVSEEDITRALLSLQERNKLIAEPAGGTAYAALICGKVSVDGPTVAILSGGNIDPLLQVRLIGHGLALSGRYLRCNLRCSDKPGTLAAVLNLLGERGGNIVDVTHQRTDPRLHIGEVSIDLSVETRGDDHATHLVAAMRDAGFIVTVNGPTGRG</sequence>
<evidence type="ECO:0000256" key="3">
    <source>
        <dbReference type="ARBA" id="ARBA00010869"/>
    </source>
</evidence>
<keyword evidence="11" id="KW-1185">Reference proteome</keyword>
<name>A0A895XLM0_9ACTN</name>
<comment type="catalytic activity">
    <reaction evidence="1">
        <text>L-threonine = 2-oxobutanoate + NH4(+)</text>
        <dbReference type="Rhea" id="RHEA:22108"/>
        <dbReference type="ChEBI" id="CHEBI:16763"/>
        <dbReference type="ChEBI" id="CHEBI:28938"/>
        <dbReference type="ChEBI" id="CHEBI:57926"/>
        <dbReference type="EC" id="4.3.1.19"/>
    </reaction>
</comment>
<dbReference type="InterPro" id="IPR045865">
    <property type="entry name" value="ACT-like_dom_sf"/>
</dbReference>
<evidence type="ECO:0000256" key="1">
    <source>
        <dbReference type="ARBA" id="ARBA00001274"/>
    </source>
</evidence>
<dbReference type="GO" id="GO:0004794">
    <property type="term" value="F:threonine deaminase activity"/>
    <property type="evidence" value="ECO:0007669"/>
    <property type="project" value="UniProtKB-EC"/>
</dbReference>
<keyword evidence="6 10" id="KW-0456">Lyase</keyword>
<dbReference type="InterPro" id="IPR002912">
    <property type="entry name" value="ACT_dom"/>
</dbReference>
<dbReference type="NCBIfam" id="TIGR01127">
    <property type="entry name" value="ilvA_1Cterm"/>
    <property type="match status" value="1"/>
</dbReference>
<dbReference type="FunFam" id="3.40.50.1100:FF:000007">
    <property type="entry name" value="L-threonine dehydratase catabolic TdcB"/>
    <property type="match status" value="1"/>
</dbReference>
<evidence type="ECO:0000256" key="5">
    <source>
        <dbReference type="ARBA" id="ARBA00022898"/>
    </source>
</evidence>
<evidence type="ECO:0000313" key="10">
    <source>
        <dbReference type="EMBL" id="QSB05977.1"/>
    </source>
</evidence>
<dbReference type="KEGG" id="nav:JQS30_03365"/>
<dbReference type="SUPFAM" id="SSF53686">
    <property type="entry name" value="Tryptophan synthase beta subunit-like PLP-dependent enzymes"/>
    <property type="match status" value="1"/>
</dbReference>
<dbReference type="CDD" id="cd01562">
    <property type="entry name" value="Thr-dehyd"/>
    <property type="match status" value="1"/>
</dbReference>
<dbReference type="FunFam" id="3.40.50.1100:FF:000005">
    <property type="entry name" value="Threonine dehydratase catabolic"/>
    <property type="match status" value="1"/>
</dbReference>
<evidence type="ECO:0000313" key="11">
    <source>
        <dbReference type="Proteomes" id="UP000662939"/>
    </source>
</evidence>
<evidence type="ECO:0000256" key="8">
    <source>
        <dbReference type="ARBA" id="ARBA00031427"/>
    </source>
</evidence>
<dbReference type="Gene3D" id="3.30.70.260">
    <property type="match status" value="1"/>
</dbReference>
<organism evidence="10 11">
    <name type="scientific">Natronoglycomyces albus</name>
    <dbReference type="NCBI Taxonomy" id="2811108"/>
    <lineage>
        <taxon>Bacteria</taxon>
        <taxon>Bacillati</taxon>
        <taxon>Actinomycetota</taxon>
        <taxon>Actinomycetes</taxon>
        <taxon>Glycomycetales</taxon>
        <taxon>Glycomycetaceae</taxon>
        <taxon>Natronoglycomyces</taxon>
    </lineage>
</organism>
<reference evidence="10" key="1">
    <citation type="submission" date="2021-02" db="EMBL/GenBank/DDBJ databases">
        <title>Natronoglycomyces albus gen. nov., sp. nov, a haloalkaliphilic actinobacterium from a soda solonchak soil.</title>
        <authorList>
            <person name="Sorokin D.Y."/>
            <person name="Khijniak T.V."/>
            <person name="Zakharycheva A.P."/>
            <person name="Boueva O.V."/>
            <person name="Ariskina E.V."/>
            <person name="Hahnke R.L."/>
            <person name="Bunk B."/>
            <person name="Sproer C."/>
            <person name="Schumann P."/>
            <person name="Evtushenko L.I."/>
            <person name="Kublanov I.V."/>
        </authorList>
    </citation>
    <scope>NUCLEOTIDE SEQUENCE</scope>
    <source>
        <strain evidence="10">DSM 106290</strain>
    </source>
</reference>
<evidence type="ECO:0000256" key="2">
    <source>
        <dbReference type="ARBA" id="ARBA00001933"/>
    </source>
</evidence>
<dbReference type="Gene3D" id="3.40.50.1100">
    <property type="match status" value="2"/>
</dbReference>
<protein>
    <recommendedName>
        <fullName evidence="4">threonine ammonia-lyase</fullName>
        <ecNumber evidence="4">4.3.1.19</ecNumber>
    </recommendedName>
    <alternativeName>
        <fullName evidence="8">Threonine deaminase</fullName>
    </alternativeName>
</protein>
<comment type="function">
    <text evidence="7">Catalyzes the anaerobic formation of alpha-ketobutyrate and ammonia from threonine in a two-step reaction. The first step involved a dehydration of threonine and a production of enamine intermediates (aminocrotonate), which tautomerizes to its imine form (iminobutyrate). Both intermediates are unstable and short-lived. The second step is the nonenzymatic hydrolysis of the enamine/imine intermediates to form 2-ketobutyrate and free ammonia. In the low water environment of the cell, the second step is accelerated by RidA.</text>
</comment>
<evidence type="ECO:0000256" key="7">
    <source>
        <dbReference type="ARBA" id="ARBA00025527"/>
    </source>
</evidence>
<dbReference type="GO" id="GO:0006567">
    <property type="term" value="P:L-threonine catabolic process"/>
    <property type="evidence" value="ECO:0007669"/>
    <property type="project" value="InterPro"/>
</dbReference>
<comment type="similarity">
    <text evidence="3">Belongs to the serine/threonine dehydratase family.</text>
</comment>